<feature type="transmembrane region" description="Helical" evidence="1">
    <location>
        <begin position="193"/>
        <end position="210"/>
    </location>
</feature>
<feature type="transmembrane region" description="Helical" evidence="1">
    <location>
        <begin position="97"/>
        <end position="115"/>
    </location>
</feature>
<feature type="transmembrane region" description="Helical" evidence="1">
    <location>
        <begin position="12"/>
        <end position="33"/>
    </location>
</feature>
<dbReference type="GO" id="GO:0016874">
    <property type="term" value="F:ligase activity"/>
    <property type="evidence" value="ECO:0007669"/>
    <property type="project" value="UniProtKB-KW"/>
</dbReference>
<reference evidence="2 3" key="1">
    <citation type="submission" date="2018-06" db="EMBL/GenBank/DDBJ databases">
        <title>Genomic Encyclopedia of Type Strains, Phase IV (KMG-IV): sequencing the most valuable type-strain genomes for metagenomic binning, comparative biology and taxonomic classification.</title>
        <authorList>
            <person name="Goeker M."/>
        </authorList>
    </citation>
    <scope>NUCLEOTIDE SEQUENCE [LARGE SCALE GENOMIC DNA]</scope>
    <source>
        <strain evidence="2 3">DSM 22112</strain>
    </source>
</reference>
<dbReference type="Pfam" id="PF13425">
    <property type="entry name" value="O-antigen_lig"/>
    <property type="match status" value="2"/>
</dbReference>
<dbReference type="OrthoDB" id="1840334at2"/>
<sequence length="417" mass="47345">MKNKLQYFDYYKLLLLYIVIQPIIDIFTAFFLLQLNISITPGLIIRNGALLAALLYVFIIEKKHRVYFVLIAFFYGVHLLFNTYYKEVLDYYDEISYFSKYVFFIAFLIACKHIMSSIKHSLGNQKLYKALWISLNIISICIIFAALTGTGIQSYGSEKIGQTGWFFSGTKISAAMAILFPVALLYTVQNPKYLLGKLILIVSNIAAMFITGTKTSYMGIILGLLAGVVILALRSIVLKEAQWKKILMIFTALLVGAVLYTPYSPVYNNIRIHQSWNSESKPDIIFNGREIKADDANEDFKKGAVVRKFIGVGYGGDYEDKNKVIPIERDFHELFYYYGVVGLILLLYYPGIMIIKSVVKYLMNFKSIPIEETMLMTSLVAGLGCGFIAGHVLFAPSVSVFLTCTMITLWKKQERVE</sequence>
<feature type="transmembrane region" description="Helical" evidence="1">
    <location>
        <begin position="246"/>
        <end position="263"/>
    </location>
</feature>
<accession>A0A366HZK2</accession>
<evidence type="ECO:0000313" key="3">
    <source>
        <dbReference type="Proteomes" id="UP000253490"/>
    </source>
</evidence>
<keyword evidence="1" id="KW-0472">Membrane</keyword>
<organism evidence="2 3">
    <name type="scientific">Alkalibaculum bacchi</name>
    <dbReference type="NCBI Taxonomy" id="645887"/>
    <lineage>
        <taxon>Bacteria</taxon>
        <taxon>Bacillati</taxon>
        <taxon>Bacillota</taxon>
        <taxon>Clostridia</taxon>
        <taxon>Eubacteriales</taxon>
        <taxon>Eubacteriaceae</taxon>
        <taxon>Alkalibaculum</taxon>
    </lineage>
</organism>
<feature type="transmembrane region" description="Helical" evidence="1">
    <location>
        <begin position="216"/>
        <end position="234"/>
    </location>
</feature>
<evidence type="ECO:0000313" key="2">
    <source>
        <dbReference type="EMBL" id="RBP58220.1"/>
    </source>
</evidence>
<keyword evidence="1" id="KW-0812">Transmembrane</keyword>
<feature type="transmembrane region" description="Helical" evidence="1">
    <location>
        <begin position="127"/>
        <end position="152"/>
    </location>
</feature>
<keyword evidence="2" id="KW-0436">Ligase</keyword>
<feature type="transmembrane region" description="Helical" evidence="1">
    <location>
        <begin position="164"/>
        <end position="186"/>
    </location>
</feature>
<evidence type="ECO:0000256" key="1">
    <source>
        <dbReference type="SAM" id="Phobius"/>
    </source>
</evidence>
<keyword evidence="3" id="KW-1185">Reference proteome</keyword>
<dbReference type="AlphaFoldDB" id="A0A366HZK2"/>
<dbReference type="InterPro" id="IPR049504">
    <property type="entry name" value="O-antigen_lig"/>
</dbReference>
<keyword evidence="1" id="KW-1133">Transmembrane helix</keyword>
<feature type="transmembrane region" description="Helical" evidence="1">
    <location>
        <begin position="66"/>
        <end position="85"/>
    </location>
</feature>
<dbReference type="EMBL" id="QNRX01000024">
    <property type="protein sequence ID" value="RBP58220.1"/>
    <property type="molecule type" value="Genomic_DNA"/>
</dbReference>
<feature type="transmembrane region" description="Helical" evidence="1">
    <location>
        <begin position="335"/>
        <end position="359"/>
    </location>
</feature>
<protein>
    <submittedName>
        <fullName evidence="2">O-antigen ligase-like membrane protein</fullName>
    </submittedName>
</protein>
<proteinExistence type="predicted"/>
<gene>
    <name evidence="2" type="ORF">DES36_12416</name>
</gene>
<dbReference type="RefSeq" id="WP_113921732.1">
    <property type="nucleotide sequence ID" value="NZ_QNRX01000024.1"/>
</dbReference>
<dbReference type="Proteomes" id="UP000253490">
    <property type="component" value="Unassembled WGS sequence"/>
</dbReference>
<name>A0A366HZK2_9FIRM</name>
<feature type="transmembrane region" description="Helical" evidence="1">
    <location>
        <begin position="379"/>
        <end position="410"/>
    </location>
</feature>
<comment type="caution">
    <text evidence="2">The sequence shown here is derived from an EMBL/GenBank/DDBJ whole genome shotgun (WGS) entry which is preliminary data.</text>
</comment>
<feature type="transmembrane region" description="Helical" evidence="1">
    <location>
        <begin position="39"/>
        <end position="59"/>
    </location>
</feature>